<name>A0ABU8R9M0_9PSED</name>
<dbReference type="Gene3D" id="2.160.10.10">
    <property type="entry name" value="Hexapeptide repeat proteins"/>
    <property type="match status" value="1"/>
</dbReference>
<protein>
    <recommendedName>
        <fullName evidence="3">Acetyltransferase</fullName>
    </recommendedName>
</protein>
<sequence>MIEKLFKSMFPETSIDTMLDVETRTLPIKEYALSELAAKQILPDFFEPSCKLFTTAKIYNDILQRKKNVEIKFLGKKKVVNCTLVILSDTAQIRVMFRQSHAKVFIGAKCEGKFDIRLNNLKPTICVGDAVTSRGMHIAVHGTGISIGKQCLIGEDVVIQGHDAHGIVDIDTLELINSEDAQTIIEPRVWLGKRVIVLPGNRICQGAIIGAASVVTKDVPACTLAVGIPAKVIKHGVTWSRSRYKVDEECKDFINSL</sequence>
<accession>A0ABU8R9M0</accession>
<dbReference type="InterPro" id="IPR011004">
    <property type="entry name" value="Trimer_LpxA-like_sf"/>
</dbReference>
<dbReference type="RefSeq" id="WP_085273739.1">
    <property type="nucleotide sequence ID" value="NZ_JBBHLD010000016.1"/>
</dbReference>
<dbReference type="InterPro" id="IPR051159">
    <property type="entry name" value="Hexapeptide_acetyltransf"/>
</dbReference>
<proteinExistence type="predicted"/>
<dbReference type="PANTHER" id="PTHR23416">
    <property type="entry name" value="SIALIC ACID SYNTHASE-RELATED"/>
    <property type="match status" value="1"/>
</dbReference>
<evidence type="ECO:0000313" key="1">
    <source>
        <dbReference type="EMBL" id="MEJ5906542.1"/>
    </source>
</evidence>
<dbReference type="PANTHER" id="PTHR23416:SF78">
    <property type="entry name" value="LIPOPOLYSACCHARIDE BIOSYNTHESIS O-ACETYL TRANSFERASE WBBJ-RELATED"/>
    <property type="match status" value="1"/>
</dbReference>
<gene>
    <name evidence="1" type="ORF">V7V80_17805</name>
</gene>
<reference evidence="1 2" key="1">
    <citation type="submission" date="2024-02" db="EMBL/GenBank/DDBJ databases">
        <title>Identification of pathogenicity and growth-promoting functions of Pseudomonas putida variants.</title>
        <authorList>
            <person name="Sun J."/>
        </authorList>
    </citation>
    <scope>NUCLEOTIDE SEQUENCE [LARGE SCALE GENOMIC DNA]</scope>
    <source>
        <strain evidence="1 2">A04</strain>
    </source>
</reference>
<comment type="caution">
    <text evidence="1">The sequence shown here is derived from an EMBL/GenBank/DDBJ whole genome shotgun (WGS) entry which is preliminary data.</text>
</comment>
<evidence type="ECO:0008006" key="3">
    <source>
        <dbReference type="Google" id="ProtNLM"/>
    </source>
</evidence>
<dbReference type="CDD" id="cd04647">
    <property type="entry name" value="LbH_MAT_like"/>
    <property type="match status" value="1"/>
</dbReference>
<dbReference type="Proteomes" id="UP001377692">
    <property type="component" value="Unassembled WGS sequence"/>
</dbReference>
<organism evidence="1 2">
    <name type="scientific">Pseudomonas kermanshahensis</name>
    <dbReference type="NCBI Taxonomy" id="2745482"/>
    <lineage>
        <taxon>Bacteria</taxon>
        <taxon>Pseudomonadati</taxon>
        <taxon>Pseudomonadota</taxon>
        <taxon>Gammaproteobacteria</taxon>
        <taxon>Pseudomonadales</taxon>
        <taxon>Pseudomonadaceae</taxon>
        <taxon>Pseudomonas</taxon>
    </lineage>
</organism>
<dbReference type="SUPFAM" id="SSF51161">
    <property type="entry name" value="Trimeric LpxA-like enzymes"/>
    <property type="match status" value="1"/>
</dbReference>
<evidence type="ECO:0000313" key="2">
    <source>
        <dbReference type="Proteomes" id="UP001377692"/>
    </source>
</evidence>
<dbReference type="EMBL" id="JBBHLD010000016">
    <property type="protein sequence ID" value="MEJ5906542.1"/>
    <property type="molecule type" value="Genomic_DNA"/>
</dbReference>
<keyword evidence="2" id="KW-1185">Reference proteome</keyword>